<feature type="binding site" evidence="9">
    <location>
        <position position="227"/>
    </location>
    <ligand>
        <name>Mg(2+)</name>
        <dbReference type="ChEBI" id="CHEBI:18420"/>
        <label>1</label>
    </ligand>
</feature>
<dbReference type="PANTHER" id="PTHR43285">
    <property type="entry name" value="ANTHRANILATE PHOSPHORIBOSYLTRANSFERASE"/>
    <property type="match status" value="1"/>
</dbReference>
<dbReference type="HAMAP" id="MF_00211">
    <property type="entry name" value="TrpD"/>
    <property type="match status" value="1"/>
</dbReference>
<evidence type="ECO:0000256" key="1">
    <source>
        <dbReference type="ARBA" id="ARBA00004907"/>
    </source>
</evidence>
<feature type="domain" description="Glycosyl transferase family 3 N-terminal" evidence="11">
    <location>
        <begin position="6"/>
        <end position="64"/>
    </location>
</feature>
<evidence type="ECO:0000256" key="9">
    <source>
        <dbReference type="HAMAP-Rule" id="MF_00211"/>
    </source>
</evidence>
<evidence type="ECO:0000256" key="6">
    <source>
        <dbReference type="ARBA" id="ARBA00023141"/>
    </source>
</evidence>
<comment type="pathway">
    <text evidence="1 9">Amino-acid biosynthesis; L-tryptophan biosynthesis; L-tryptophan from chorismate: step 2/5.</text>
</comment>
<dbReference type="InterPro" id="IPR017459">
    <property type="entry name" value="Glycosyl_Trfase_fam3_N_dom"/>
</dbReference>
<dbReference type="InterPro" id="IPR000312">
    <property type="entry name" value="Glycosyl_Trfase_fam3"/>
</dbReference>
<dbReference type="Pfam" id="PF00591">
    <property type="entry name" value="Glycos_transf_3"/>
    <property type="match status" value="1"/>
</dbReference>
<feature type="binding site" evidence="9">
    <location>
        <position position="112"/>
    </location>
    <ligand>
        <name>anthranilate</name>
        <dbReference type="ChEBI" id="CHEBI:16567"/>
        <label>1</label>
    </ligand>
</feature>
<dbReference type="AlphaFoldDB" id="A0A3M0A749"/>
<feature type="binding site" evidence="9">
    <location>
        <position position="226"/>
    </location>
    <ligand>
        <name>Mg(2+)</name>
        <dbReference type="ChEBI" id="CHEBI:18420"/>
        <label>2</label>
    </ligand>
</feature>
<evidence type="ECO:0000259" key="11">
    <source>
        <dbReference type="Pfam" id="PF02885"/>
    </source>
</evidence>
<dbReference type="GO" id="GO:0005829">
    <property type="term" value="C:cytosol"/>
    <property type="evidence" value="ECO:0007669"/>
    <property type="project" value="TreeGrafter"/>
</dbReference>
<evidence type="ECO:0000256" key="4">
    <source>
        <dbReference type="ARBA" id="ARBA00022679"/>
    </source>
</evidence>
<feature type="domain" description="Glycosyl transferase family 3" evidence="10">
    <location>
        <begin position="75"/>
        <end position="325"/>
    </location>
</feature>
<accession>A0A3M0A749</accession>
<reference evidence="12 13" key="1">
    <citation type="submission" date="2018-10" db="EMBL/GenBank/DDBJ databases">
        <title>Genomic Encyclopedia of Type Strains, Phase IV (KMG-IV): sequencing the most valuable type-strain genomes for metagenomic binning, comparative biology and taxonomic classification.</title>
        <authorList>
            <person name="Goeker M."/>
        </authorList>
    </citation>
    <scope>NUCLEOTIDE SEQUENCE [LARGE SCALE GENOMIC DNA]</scope>
    <source>
        <strain evidence="12 13">DSM 25080</strain>
    </source>
</reference>
<feature type="binding site" evidence="9">
    <location>
        <begin position="84"/>
        <end position="85"/>
    </location>
    <ligand>
        <name>5-phospho-alpha-D-ribose 1-diphosphate</name>
        <dbReference type="ChEBI" id="CHEBI:58017"/>
    </ligand>
</feature>
<comment type="function">
    <text evidence="9">Catalyzes the transfer of the phosphoribosyl group of 5-phosphorylribose-1-pyrophosphate (PRPP) to anthranilate to yield N-(5'-phosphoribosyl)-anthranilate (PRA).</text>
</comment>
<dbReference type="FunFam" id="3.40.1030.10:FF:000002">
    <property type="entry name" value="Anthranilate phosphoribosyltransferase"/>
    <property type="match status" value="1"/>
</dbReference>
<dbReference type="SUPFAM" id="SSF47648">
    <property type="entry name" value="Nucleoside phosphorylase/phosphoribosyltransferase N-terminal domain"/>
    <property type="match status" value="1"/>
</dbReference>
<dbReference type="EMBL" id="REFJ01000003">
    <property type="protein sequence ID" value="RMA80124.1"/>
    <property type="molecule type" value="Genomic_DNA"/>
</dbReference>
<feature type="binding site" evidence="9">
    <location>
        <position position="81"/>
    </location>
    <ligand>
        <name>anthranilate</name>
        <dbReference type="ChEBI" id="CHEBI:16567"/>
        <label>1</label>
    </ligand>
</feature>
<evidence type="ECO:0000313" key="12">
    <source>
        <dbReference type="EMBL" id="RMA80124.1"/>
    </source>
</evidence>
<gene>
    <name evidence="9" type="primary">trpD</name>
    <name evidence="12" type="ORF">DFR27_1486</name>
</gene>
<keyword evidence="2 9" id="KW-0028">Amino-acid biosynthesis</keyword>
<comment type="cofactor">
    <cofactor evidence="9">
        <name>Mg(2+)</name>
        <dbReference type="ChEBI" id="CHEBI:18420"/>
    </cofactor>
    <text evidence="9">Binds 2 magnesium ions per monomer.</text>
</comment>
<dbReference type="InterPro" id="IPR035902">
    <property type="entry name" value="Nuc_phospho_transferase"/>
</dbReference>
<comment type="similarity">
    <text evidence="9">Belongs to the anthranilate phosphoribosyltransferase family.</text>
</comment>
<dbReference type="InterPro" id="IPR005940">
    <property type="entry name" value="Anthranilate_Pribosyl_Tfrase"/>
</dbReference>
<feature type="binding site" evidence="9">
    <location>
        <position position="167"/>
    </location>
    <ligand>
        <name>anthranilate</name>
        <dbReference type="ChEBI" id="CHEBI:16567"/>
        <label>2</label>
    </ligand>
</feature>
<dbReference type="Proteomes" id="UP000267187">
    <property type="component" value="Unassembled WGS sequence"/>
</dbReference>
<feature type="binding site" evidence="9">
    <location>
        <begin position="91"/>
        <end position="94"/>
    </location>
    <ligand>
        <name>5-phospho-alpha-D-ribose 1-diphosphate</name>
        <dbReference type="ChEBI" id="CHEBI:58017"/>
    </ligand>
</feature>
<dbReference type="UniPathway" id="UPA00035">
    <property type="reaction ID" value="UER00041"/>
</dbReference>
<dbReference type="EC" id="2.4.2.18" evidence="9"/>
<evidence type="ECO:0000256" key="2">
    <source>
        <dbReference type="ARBA" id="ARBA00022605"/>
    </source>
</evidence>
<keyword evidence="6 9" id="KW-0057">Aromatic amino acid biosynthesis</keyword>
<evidence type="ECO:0000313" key="13">
    <source>
        <dbReference type="Proteomes" id="UP000267187"/>
    </source>
</evidence>
<feature type="binding site" evidence="9">
    <location>
        <position position="81"/>
    </location>
    <ligand>
        <name>5-phospho-alpha-D-ribose 1-diphosphate</name>
        <dbReference type="ChEBI" id="CHEBI:58017"/>
    </ligand>
</feature>
<comment type="catalytic activity">
    <reaction evidence="7 9">
        <text>N-(5-phospho-beta-D-ribosyl)anthranilate + diphosphate = 5-phospho-alpha-D-ribose 1-diphosphate + anthranilate</text>
        <dbReference type="Rhea" id="RHEA:11768"/>
        <dbReference type="ChEBI" id="CHEBI:16567"/>
        <dbReference type="ChEBI" id="CHEBI:18277"/>
        <dbReference type="ChEBI" id="CHEBI:33019"/>
        <dbReference type="ChEBI" id="CHEBI:58017"/>
        <dbReference type="EC" id="2.4.2.18"/>
    </reaction>
</comment>
<comment type="subunit">
    <text evidence="9">Homodimer.</text>
</comment>
<dbReference type="SUPFAM" id="SSF52418">
    <property type="entry name" value="Nucleoside phosphorylase/phosphoribosyltransferase catalytic domain"/>
    <property type="match status" value="1"/>
</dbReference>
<comment type="caution">
    <text evidence="9">Lacks conserved residue(s) required for the propagation of feature annotation.</text>
</comment>
<dbReference type="PANTHER" id="PTHR43285:SF2">
    <property type="entry name" value="ANTHRANILATE PHOSPHORIBOSYLTRANSFERASE"/>
    <property type="match status" value="1"/>
</dbReference>
<keyword evidence="5 9" id="KW-0822">Tryptophan biosynthesis</keyword>
<keyword evidence="4 9" id="KW-0808">Transferase</keyword>
<dbReference type="Gene3D" id="1.20.970.10">
    <property type="entry name" value="Transferase, Pyrimidine Nucleoside Phosphorylase, Chain C"/>
    <property type="match status" value="1"/>
</dbReference>
<dbReference type="Pfam" id="PF02885">
    <property type="entry name" value="Glycos_trans_3N"/>
    <property type="match status" value="1"/>
</dbReference>
<keyword evidence="13" id="KW-1185">Reference proteome</keyword>
<evidence type="ECO:0000256" key="8">
    <source>
        <dbReference type="ARBA" id="ARBA00061188"/>
    </source>
</evidence>
<keyword evidence="3 9" id="KW-0328">Glycosyltransferase</keyword>
<comment type="similarity">
    <text evidence="8">In the C-terminal section; belongs to the anthranilate phosphoribosyltransferase family.</text>
</comment>
<sequence length="343" mass="35277">MAVHAALECLLNNQPLSNDQMRAAMQSLMSGEVSNELISGFLVALRLRGETPGQIAAAADVMRSLMSPVVIKAGNAVDIVGTGGDGANLFNVSTAASVVVAAAGLTVAKHGNRSVSSSSGSADVLEAAGVNLTLQGPALARCIDEVGLGFMFAINHHPSMKYAIPARKALGVRTVFNLLGPLTNPASVRRQLVGVFDKAWVVPVAQALQELGSEHALVVHSGDGLDEFSLAANNTVAELRNGKISEYEVSASEVGLEALTDISALCVNGPTESLSMLQQALKGDHESASQMVAFNAGAALYVGGVADSIAEGVTIALDIIASGVASEKLKELAEFSQLLGEFS</sequence>
<evidence type="ECO:0000256" key="7">
    <source>
        <dbReference type="ARBA" id="ARBA00052328"/>
    </source>
</evidence>
<dbReference type="RefSeq" id="WP_121876805.1">
    <property type="nucleotide sequence ID" value="NZ_REFJ01000003.1"/>
</dbReference>
<feature type="binding site" evidence="9">
    <location>
        <position position="121"/>
    </location>
    <ligand>
        <name>5-phospho-alpha-D-ribose 1-diphosphate</name>
        <dbReference type="ChEBI" id="CHEBI:58017"/>
    </ligand>
</feature>
<dbReference type="InterPro" id="IPR036320">
    <property type="entry name" value="Glycosyl_Trfase_fam3_N_dom_sf"/>
</dbReference>
<protein>
    <recommendedName>
        <fullName evidence="9">Anthranilate phosphoribosyltransferase</fullName>
        <ecNumber evidence="9">2.4.2.18</ecNumber>
    </recommendedName>
</protein>
<dbReference type="GO" id="GO:0000287">
    <property type="term" value="F:magnesium ion binding"/>
    <property type="evidence" value="ECO:0007669"/>
    <property type="project" value="UniProtKB-UniRule"/>
</dbReference>
<comment type="caution">
    <text evidence="12">The sequence shown here is derived from an EMBL/GenBank/DDBJ whole genome shotgun (WGS) entry which is preliminary data.</text>
</comment>
<dbReference type="GO" id="GO:0000162">
    <property type="term" value="P:L-tryptophan biosynthetic process"/>
    <property type="evidence" value="ECO:0007669"/>
    <property type="project" value="UniProtKB-UniRule"/>
</dbReference>
<dbReference type="Gene3D" id="3.40.1030.10">
    <property type="entry name" value="Nucleoside phosphorylase/phosphoribosyltransferase catalytic domain"/>
    <property type="match status" value="1"/>
</dbReference>
<organism evidence="12 13">
    <name type="scientific">Umboniibacter marinipuniceus</name>
    <dbReference type="NCBI Taxonomy" id="569599"/>
    <lineage>
        <taxon>Bacteria</taxon>
        <taxon>Pseudomonadati</taxon>
        <taxon>Pseudomonadota</taxon>
        <taxon>Gammaproteobacteria</taxon>
        <taxon>Cellvibrionales</taxon>
        <taxon>Cellvibrionaceae</taxon>
        <taxon>Umboniibacter</taxon>
    </lineage>
</organism>
<keyword evidence="9" id="KW-0479">Metal-binding</keyword>
<dbReference type="NCBIfam" id="TIGR01245">
    <property type="entry name" value="trpD"/>
    <property type="match status" value="1"/>
</dbReference>
<evidence type="ECO:0000256" key="5">
    <source>
        <dbReference type="ARBA" id="ARBA00022822"/>
    </source>
</evidence>
<name>A0A3M0A749_9GAMM</name>
<proteinExistence type="inferred from homology"/>
<dbReference type="GO" id="GO:0004048">
    <property type="term" value="F:anthranilate phosphoribosyltransferase activity"/>
    <property type="evidence" value="ECO:0007669"/>
    <property type="project" value="UniProtKB-UniRule"/>
</dbReference>
<evidence type="ECO:0000259" key="10">
    <source>
        <dbReference type="Pfam" id="PF00591"/>
    </source>
</evidence>
<evidence type="ECO:0000256" key="3">
    <source>
        <dbReference type="ARBA" id="ARBA00022676"/>
    </source>
</evidence>
<feature type="binding site" evidence="9">
    <location>
        <position position="93"/>
    </location>
    <ligand>
        <name>Mg(2+)</name>
        <dbReference type="ChEBI" id="CHEBI:18420"/>
        <label>1</label>
    </ligand>
</feature>
<feature type="binding site" evidence="9">
    <location>
        <begin position="109"/>
        <end position="117"/>
    </location>
    <ligand>
        <name>5-phospho-alpha-D-ribose 1-diphosphate</name>
        <dbReference type="ChEBI" id="CHEBI:58017"/>
    </ligand>
</feature>
<keyword evidence="9" id="KW-0460">Magnesium</keyword>
<dbReference type="OrthoDB" id="9806430at2"/>
<feature type="binding site" evidence="9">
    <location>
        <position position="227"/>
    </location>
    <ligand>
        <name>Mg(2+)</name>
        <dbReference type="ChEBI" id="CHEBI:18420"/>
        <label>2</label>
    </ligand>
</feature>